<reference evidence="1 2" key="1">
    <citation type="journal article" date="2017" name="Water Res.">
        <title>Discovery and metagenomic analysis of an anammox bacterial enrichment related to Candidatus "Brocadia caroliniensis" in a full-scale glycerol-fed nitritation-denitritation separate centrate treatment process.</title>
        <authorList>
            <person name="Park H."/>
            <person name="Brotto A.C."/>
            <person name="van Loosdrecht M.C."/>
            <person name="Chandran K."/>
        </authorList>
    </citation>
    <scope>NUCLEOTIDE SEQUENCE [LARGE SCALE GENOMIC DNA]</scope>
    <source>
        <strain evidence="1">26THWARD</strain>
    </source>
</reference>
<evidence type="ECO:0000313" key="1">
    <source>
        <dbReference type="EMBL" id="OOP55295.1"/>
    </source>
</evidence>
<dbReference type="Proteomes" id="UP000189681">
    <property type="component" value="Unassembled WGS sequence"/>
</dbReference>
<name>A0A1V4AQ94_9BACT</name>
<evidence type="ECO:0000313" key="2">
    <source>
        <dbReference type="Proteomes" id="UP000189681"/>
    </source>
</evidence>
<dbReference type="AlphaFoldDB" id="A0A1V4AQ94"/>
<comment type="caution">
    <text evidence="1">The sequence shown here is derived from an EMBL/GenBank/DDBJ whole genome shotgun (WGS) entry which is preliminary data.</text>
</comment>
<dbReference type="STRING" id="1004156.AYP45_15625"/>
<proteinExistence type="predicted"/>
<gene>
    <name evidence="1" type="ORF">AYP45_15625</name>
</gene>
<dbReference type="EMBL" id="AYTS01000157">
    <property type="protein sequence ID" value="OOP55295.1"/>
    <property type="molecule type" value="Genomic_DNA"/>
</dbReference>
<protein>
    <submittedName>
        <fullName evidence="1">Uncharacterized protein</fullName>
    </submittedName>
</protein>
<sequence length="291" mass="33068">MSLRITIDIFSGRENPVVELTGKEAQEAIKRLQPMRRIEKGEKGLPPEPTLGYRGLIIEQTGEPVKELPKVFRLVHGDMLGARLAHRATDEAFEDFICDTGPVRKLDLEEEFPKFMKKEIERFRGLRVKWPWKGPVVWPVKSPCNCAPLYEPAWWNVPQRQPFNNCYNYATNYRTDTFAQPGRAAGAIYATLTCTDVKSAAMKDELINSPKAANKCPKEGHLVALVVAPGWDYHWYRKGRNGYWTHKPGSTPVTNLDNSAVTIPDPRTADRGPYTNFCTFMVVMHGHIKIK</sequence>
<accession>A0A1V4AQ94</accession>
<organism evidence="1 2">
    <name type="scientific">Candidatus Brocadia carolinensis</name>
    <dbReference type="NCBI Taxonomy" id="1004156"/>
    <lineage>
        <taxon>Bacteria</taxon>
        <taxon>Pseudomonadati</taxon>
        <taxon>Planctomycetota</taxon>
        <taxon>Candidatus Brocadiia</taxon>
        <taxon>Candidatus Brocadiales</taxon>
        <taxon>Candidatus Brocadiaceae</taxon>
        <taxon>Candidatus Brocadia</taxon>
    </lineage>
</organism>